<feature type="compositionally biased region" description="Low complexity" evidence="5">
    <location>
        <begin position="424"/>
        <end position="439"/>
    </location>
</feature>
<feature type="region of interest" description="Disordered" evidence="5">
    <location>
        <begin position="136"/>
        <end position="195"/>
    </location>
</feature>
<dbReference type="SUPFAM" id="SSF57903">
    <property type="entry name" value="FYVE/PHD zinc finger"/>
    <property type="match status" value="2"/>
</dbReference>
<proteinExistence type="predicted"/>
<dbReference type="GO" id="GO:0032221">
    <property type="term" value="C:Rpd3S complex"/>
    <property type="evidence" value="ECO:0007669"/>
    <property type="project" value="TreeGrafter"/>
</dbReference>
<protein>
    <recommendedName>
        <fullName evidence="6">PHD-type domain-containing protein</fullName>
    </recommendedName>
</protein>
<feature type="compositionally biased region" description="Low complexity" evidence="5">
    <location>
        <begin position="320"/>
        <end position="332"/>
    </location>
</feature>
<feature type="compositionally biased region" description="Basic and acidic residues" evidence="5">
    <location>
        <begin position="151"/>
        <end position="167"/>
    </location>
</feature>
<evidence type="ECO:0000256" key="1">
    <source>
        <dbReference type="ARBA" id="ARBA00022723"/>
    </source>
</evidence>
<feature type="compositionally biased region" description="Basic residues" evidence="5">
    <location>
        <begin position="351"/>
        <end position="360"/>
    </location>
</feature>
<feature type="domain" description="PHD-type" evidence="6">
    <location>
        <begin position="605"/>
        <end position="665"/>
    </location>
</feature>
<dbReference type="CDD" id="cd15535">
    <property type="entry name" value="PHD1_Rco1"/>
    <property type="match status" value="1"/>
</dbReference>
<feature type="region of interest" description="Disordered" evidence="5">
    <location>
        <begin position="416"/>
        <end position="472"/>
    </location>
</feature>
<dbReference type="PROSITE" id="PS01359">
    <property type="entry name" value="ZF_PHD_1"/>
    <property type="match status" value="1"/>
</dbReference>
<dbReference type="STRING" id="1073089.A0A1L9RRT6"/>
<dbReference type="AlphaFoldDB" id="A0A1L9RRT6"/>
<evidence type="ECO:0000256" key="3">
    <source>
        <dbReference type="ARBA" id="ARBA00022833"/>
    </source>
</evidence>
<dbReference type="OrthoDB" id="5876363at2759"/>
<organism evidence="7 8">
    <name type="scientific">Aspergillus wentii DTO 134E9</name>
    <dbReference type="NCBI Taxonomy" id="1073089"/>
    <lineage>
        <taxon>Eukaryota</taxon>
        <taxon>Fungi</taxon>
        <taxon>Dikarya</taxon>
        <taxon>Ascomycota</taxon>
        <taxon>Pezizomycotina</taxon>
        <taxon>Eurotiomycetes</taxon>
        <taxon>Eurotiomycetidae</taxon>
        <taxon>Eurotiales</taxon>
        <taxon>Aspergillaceae</taxon>
        <taxon>Aspergillus</taxon>
        <taxon>Aspergillus subgen. Cremei</taxon>
    </lineage>
</organism>
<keyword evidence="8" id="KW-1185">Reference proteome</keyword>
<dbReference type="CDD" id="cd15534">
    <property type="entry name" value="PHD2_PHF12_Rco1"/>
    <property type="match status" value="1"/>
</dbReference>
<evidence type="ECO:0000313" key="7">
    <source>
        <dbReference type="EMBL" id="OJJ37614.1"/>
    </source>
</evidence>
<evidence type="ECO:0000256" key="2">
    <source>
        <dbReference type="ARBA" id="ARBA00022771"/>
    </source>
</evidence>
<feature type="compositionally biased region" description="Low complexity" evidence="5">
    <location>
        <begin position="1"/>
        <end position="19"/>
    </location>
</feature>
<feature type="region of interest" description="Disordered" evidence="5">
    <location>
        <begin position="299"/>
        <end position="380"/>
    </location>
</feature>
<dbReference type="RefSeq" id="XP_040691290.1">
    <property type="nucleotide sequence ID" value="XM_040837487.1"/>
</dbReference>
<dbReference type="InterPro" id="IPR019787">
    <property type="entry name" value="Znf_PHD-finger"/>
</dbReference>
<dbReference type="GO" id="GO:0006357">
    <property type="term" value="P:regulation of transcription by RNA polymerase II"/>
    <property type="evidence" value="ECO:0007669"/>
    <property type="project" value="TreeGrafter"/>
</dbReference>
<dbReference type="PROSITE" id="PS50016">
    <property type="entry name" value="ZF_PHD_2"/>
    <property type="match status" value="2"/>
</dbReference>
<dbReference type="InterPro" id="IPR001965">
    <property type="entry name" value="Znf_PHD"/>
</dbReference>
<gene>
    <name evidence="7" type="ORF">ASPWEDRAFT_50743</name>
</gene>
<feature type="domain" description="PHD-type" evidence="6">
    <location>
        <begin position="480"/>
        <end position="529"/>
    </location>
</feature>
<feature type="compositionally biased region" description="Acidic residues" evidence="5">
    <location>
        <begin position="174"/>
        <end position="195"/>
    </location>
</feature>
<dbReference type="FunFam" id="3.30.40.10:FF:000748">
    <property type="entry name" value="PHD finger domain protein, putative"/>
    <property type="match status" value="1"/>
</dbReference>
<dbReference type="Gene3D" id="3.30.40.10">
    <property type="entry name" value="Zinc/RING finger domain, C3HC4 (zinc finger)"/>
    <property type="match status" value="2"/>
</dbReference>
<sequence length="859" mass="94418">MAPKLRSSSHARSNNSRPSTPVEAQAGPSTASSFTESTRDRKRRRTGRNTRVATDPPQDTPSLEQLQSQQPPAGTGDVADDVQMYGQPSEWAEPPVRTPAPSYADTPWSAVSSDANPILSTMRPLGALPSAADLRKVGLVPQKPTPQNIPAKKEPEQTILNGDKENGKQTPETPAEEQVPEDEEATEEEVPEMSEEDKALEALLLDESKEVDFSALAAIPIPDSNEFDMEKLKTAVEQAFRLATLTGNNPVVRGLLRMWGDCNRDPFVLSVLDGMLGDDPSKEEMSAFHNMMRAAWRDVRAEENQSTAAPEPPLMARTRSASSVSSLSSAKSLDAETFAPGMAPGAGNSRSRAKGKQTKAKGKEKEAPRSAFPSSNDAINNRKRALEEDPAFSDLAITNKRSRLQKSLPKIVAHESKLRSSLGSNSPSNAASPAPNANNRSQGEAELNGMGRSGSPDSSDAEGNRRLTPTFADDETLENNDFCRNCTRSGQLLCCDGCVNSFHFSCLNPPLDPANPPEGEWYCPKCSCSRPMRTLLGALDNVGAKDFALPARLRDYFTGVKTGEGGKYEETAPLPRTTTRGGRVKLTGRYDDPQLLRTVDGKGKLIFCYGCGRTSNGRRPIIQCDYCPCAFHMDCVDPPLANPPNQRAGSDRTHHNWMCPNHVYHDLLYVTKDEEGYDTVRRIRRPKRPRMIDIEILPDEEESERIEDQEEEGIMYRVSEKGVKLDFIERVRRENEEVATKKAAASKYFDYAKSRIDDLTSKAHEFYSSQTPDFPAEDTTAAVLNSRTVAEREAAANLLSFAQATRPNTGIDNGKINLLIDQLKANAPNNIPKAETEIASLRTLQDLIEQRIRTLNSQS</sequence>
<dbReference type="Pfam" id="PF00628">
    <property type="entry name" value="PHD"/>
    <property type="match status" value="2"/>
</dbReference>
<keyword evidence="2 4" id="KW-0863">Zinc-finger</keyword>
<feature type="region of interest" description="Disordered" evidence="5">
    <location>
        <begin position="1"/>
        <end position="108"/>
    </location>
</feature>
<dbReference type="GO" id="GO:0008270">
    <property type="term" value="F:zinc ion binding"/>
    <property type="evidence" value="ECO:0007669"/>
    <property type="project" value="UniProtKB-KW"/>
</dbReference>
<dbReference type="SMART" id="SM00249">
    <property type="entry name" value="PHD"/>
    <property type="match status" value="2"/>
</dbReference>
<evidence type="ECO:0000256" key="4">
    <source>
        <dbReference type="PROSITE-ProRule" id="PRU00146"/>
    </source>
</evidence>
<dbReference type="PANTHER" id="PTHR47636:SF1">
    <property type="entry name" value="TRANSCRIPTIONAL REGULATORY PROTEIN RCO1"/>
    <property type="match status" value="1"/>
</dbReference>
<evidence type="ECO:0000259" key="6">
    <source>
        <dbReference type="PROSITE" id="PS50016"/>
    </source>
</evidence>
<name>A0A1L9RRT6_ASPWE</name>
<dbReference type="GeneID" id="63753335"/>
<dbReference type="PANTHER" id="PTHR47636">
    <property type="entry name" value="TRANSCRIPTIONAL REGULATORY PROTEIN RCO1"/>
    <property type="match status" value="1"/>
</dbReference>
<evidence type="ECO:0000256" key="5">
    <source>
        <dbReference type="SAM" id="MobiDB-lite"/>
    </source>
</evidence>
<reference evidence="8" key="1">
    <citation type="journal article" date="2017" name="Genome Biol.">
        <title>Comparative genomics reveals high biological diversity and specific adaptations in the industrially and medically important fungal genus Aspergillus.</title>
        <authorList>
            <person name="de Vries R.P."/>
            <person name="Riley R."/>
            <person name="Wiebenga A."/>
            <person name="Aguilar-Osorio G."/>
            <person name="Amillis S."/>
            <person name="Uchima C.A."/>
            <person name="Anderluh G."/>
            <person name="Asadollahi M."/>
            <person name="Askin M."/>
            <person name="Barry K."/>
            <person name="Battaglia E."/>
            <person name="Bayram O."/>
            <person name="Benocci T."/>
            <person name="Braus-Stromeyer S.A."/>
            <person name="Caldana C."/>
            <person name="Canovas D."/>
            <person name="Cerqueira G.C."/>
            <person name="Chen F."/>
            <person name="Chen W."/>
            <person name="Choi C."/>
            <person name="Clum A."/>
            <person name="Dos Santos R.A."/>
            <person name="Damasio A.R."/>
            <person name="Diallinas G."/>
            <person name="Emri T."/>
            <person name="Fekete E."/>
            <person name="Flipphi M."/>
            <person name="Freyberg S."/>
            <person name="Gallo A."/>
            <person name="Gournas C."/>
            <person name="Habgood R."/>
            <person name="Hainaut M."/>
            <person name="Harispe M.L."/>
            <person name="Henrissat B."/>
            <person name="Hilden K.S."/>
            <person name="Hope R."/>
            <person name="Hossain A."/>
            <person name="Karabika E."/>
            <person name="Karaffa L."/>
            <person name="Karanyi Z."/>
            <person name="Krasevec N."/>
            <person name="Kuo A."/>
            <person name="Kusch H."/>
            <person name="LaButti K."/>
            <person name="Lagendijk E.L."/>
            <person name="Lapidus A."/>
            <person name="Levasseur A."/>
            <person name="Lindquist E."/>
            <person name="Lipzen A."/>
            <person name="Logrieco A.F."/>
            <person name="MacCabe A."/>
            <person name="Maekelae M.R."/>
            <person name="Malavazi I."/>
            <person name="Melin P."/>
            <person name="Meyer V."/>
            <person name="Mielnichuk N."/>
            <person name="Miskei M."/>
            <person name="Molnar A.P."/>
            <person name="Mule G."/>
            <person name="Ngan C.Y."/>
            <person name="Orejas M."/>
            <person name="Orosz E."/>
            <person name="Ouedraogo J.P."/>
            <person name="Overkamp K.M."/>
            <person name="Park H.-S."/>
            <person name="Perrone G."/>
            <person name="Piumi F."/>
            <person name="Punt P.J."/>
            <person name="Ram A.F."/>
            <person name="Ramon A."/>
            <person name="Rauscher S."/>
            <person name="Record E."/>
            <person name="Riano-Pachon D.M."/>
            <person name="Robert V."/>
            <person name="Roehrig J."/>
            <person name="Ruller R."/>
            <person name="Salamov A."/>
            <person name="Salih N.S."/>
            <person name="Samson R.A."/>
            <person name="Sandor E."/>
            <person name="Sanguinetti M."/>
            <person name="Schuetze T."/>
            <person name="Sepcic K."/>
            <person name="Shelest E."/>
            <person name="Sherlock G."/>
            <person name="Sophianopoulou V."/>
            <person name="Squina F.M."/>
            <person name="Sun H."/>
            <person name="Susca A."/>
            <person name="Todd R.B."/>
            <person name="Tsang A."/>
            <person name="Unkles S.E."/>
            <person name="van de Wiele N."/>
            <person name="van Rossen-Uffink D."/>
            <person name="Oliveira J.V."/>
            <person name="Vesth T.C."/>
            <person name="Visser J."/>
            <person name="Yu J.-H."/>
            <person name="Zhou M."/>
            <person name="Andersen M.R."/>
            <person name="Archer D.B."/>
            <person name="Baker S.E."/>
            <person name="Benoit I."/>
            <person name="Brakhage A.A."/>
            <person name="Braus G.H."/>
            <person name="Fischer R."/>
            <person name="Frisvad J.C."/>
            <person name="Goldman G.H."/>
            <person name="Houbraken J."/>
            <person name="Oakley B."/>
            <person name="Pocsi I."/>
            <person name="Scazzocchio C."/>
            <person name="Seiboth B."/>
            <person name="vanKuyk P.A."/>
            <person name="Wortman J."/>
            <person name="Dyer P.S."/>
            <person name="Grigoriev I.V."/>
        </authorList>
    </citation>
    <scope>NUCLEOTIDE SEQUENCE [LARGE SCALE GENOMIC DNA]</scope>
    <source>
        <strain evidence="8">DTO 134E9</strain>
    </source>
</reference>
<dbReference type="InterPro" id="IPR011011">
    <property type="entry name" value="Znf_FYVE_PHD"/>
</dbReference>
<dbReference type="VEuPathDB" id="FungiDB:ASPWEDRAFT_50743"/>
<evidence type="ECO:0000313" key="8">
    <source>
        <dbReference type="Proteomes" id="UP000184383"/>
    </source>
</evidence>
<feature type="compositionally biased region" description="Low complexity" evidence="5">
    <location>
        <begin position="61"/>
        <end position="72"/>
    </location>
</feature>
<dbReference type="Proteomes" id="UP000184383">
    <property type="component" value="Unassembled WGS sequence"/>
</dbReference>
<dbReference type="InterPro" id="IPR052819">
    <property type="entry name" value="Chromatin_regulatory_protein"/>
</dbReference>
<dbReference type="InterPro" id="IPR019786">
    <property type="entry name" value="Zinc_finger_PHD-type_CS"/>
</dbReference>
<keyword evidence="3" id="KW-0862">Zinc</keyword>
<dbReference type="InterPro" id="IPR013083">
    <property type="entry name" value="Znf_RING/FYVE/PHD"/>
</dbReference>
<keyword evidence="1" id="KW-0479">Metal-binding</keyword>
<accession>A0A1L9RRT6</accession>
<dbReference type="EMBL" id="KV878211">
    <property type="protein sequence ID" value="OJJ37614.1"/>
    <property type="molecule type" value="Genomic_DNA"/>
</dbReference>